<reference evidence="1 2" key="1">
    <citation type="submission" date="2019-11" db="EMBL/GenBank/DDBJ databases">
        <title>Pedobacter sp. HMF7056 Genome sequencing and assembly.</title>
        <authorList>
            <person name="Kang H."/>
            <person name="Kim H."/>
            <person name="Joh K."/>
        </authorList>
    </citation>
    <scope>NUCLEOTIDE SEQUENCE [LARGE SCALE GENOMIC DNA]</scope>
    <source>
        <strain evidence="1 2">HMF7056</strain>
    </source>
</reference>
<gene>
    <name evidence="1" type="ORF">GS398_04630</name>
</gene>
<sequence>MVSKTGLLCKENGAVWDCIRLAVQLRQVTATLISKIQNNGVGPLVIEKLMFTNVR</sequence>
<accession>A0A7K1XU78</accession>
<proteinExistence type="predicted"/>
<evidence type="ECO:0000313" key="2">
    <source>
        <dbReference type="Proteomes" id="UP000451233"/>
    </source>
</evidence>
<comment type="caution">
    <text evidence="1">The sequence shown here is derived from an EMBL/GenBank/DDBJ whole genome shotgun (WGS) entry which is preliminary data.</text>
</comment>
<protein>
    <submittedName>
        <fullName evidence="1">Uncharacterized protein</fullName>
    </submittedName>
</protein>
<organism evidence="1 2">
    <name type="scientific">Hufsiella ginkgonis</name>
    <dbReference type="NCBI Taxonomy" id="2695274"/>
    <lineage>
        <taxon>Bacteria</taxon>
        <taxon>Pseudomonadati</taxon>
        <taxon>Bacteroidota</taxon>
        <taxon>Sphingobacteriia</taxon>
        <taxon>Sphingobacteriales</taxon>
        <taxon>Sphingobacteriaceae</taxon>
        <taxon>Hufsiella</taxon>
    </lineage>
</organism>
<keyword evidence="2" id="KW-1185">Reference proteome</keyword>
<dbReference type="AlphaFoldDB" id="A0A7K1XU78"/>
<dbReference type="Proteomes" id="UP000451233">
    <property type="component" value="Unassembled WGS sequence"/>
</dbReference>
<dbReference type="EMBL" id="WVHS01000001">
    <property type="protein sequence ID" value="MXV14573.1"/>
    <property type="molecule type" value="Genomic_DNA"/>
</dbReference>
<dbReference type="RefSeq" id="WP_160905536.1">
    <property type="nucleotide sequence ID" value="NZ_WVHS01000001.1"/>
</dbReference>
<name>A0A7K1XU78_9SPHI</name>
<evidence type="ECO:0000313" key="1">
    <source>
        <dbReference type="EMBL" id="MXV14573.1"/>
    </source>
</evidence>